<feature type="domain" description="Tf2-1-like SH3-like" evidence="2">
    <location>
        <begin position="26"/>
        <end position="90"/>
    </location>
</feature>
<protein>
    <recommendedName>
        <fullName evidence="2">Tf2-1-like SH3-like domain-containing protein</fullName>
    </recommendedName>
</protein>
<feature type="region of interest" description="Disordered" evidence="1">
    <location>
        <begin position="277"/>
        <end position="297"/>
    </location>
</feature>
<feature type="compositionally biased region" description="Low complexity" evidence="1">
    <location>
        <begin position="92"/>
        <end position="103"/>
    </location>
</feature>
<dbReference type="AlphaFoldDB" id="A0A8T1F5V8"/>
<accession>A0A8T1F5V8</accession>
<proteinExistence type="predicted"/>
<feature type="region of interest" description="Disordered" evidence="1">
    <location>
        <begin position="88"/>
        <end position="130"/>
    </location>
</feature>
<gene>
    <name evidence="3" type="ORF">PC118_g21734</name>
</gene>
<reference evidence="3" key="1">
    <citation type="submission" date="2018-10" db="EMBL/GenBank/DDBJ databases">
        <title>Effector identification in a new, highly contiguous assembly of the strawberry crown rot pathogen Phytophthora cactorum.</title>
        <authorList>
            <person name="Armitage A.D."/>
            <person name="Nellist C.F."/>
            <person name="Bates H."/>
            <person name="Vickerstaff R.J."/>
            <person name="Harrison R.J."/>
        </authorList>
    </citation>
    <scope>NUCLEOTIDE SEQUENCE</scope>
    <source>
        <strain evidence="3">P415</strain>
    </source>
</reference>
<dbReference type="EMBL" id="RCML01001538">
    <property type="protein sequence ID" value="KAG2961862.1"/>
    <property type="molecule type" value="Genomic_DNA"/>
</dbReference>
<dbReference type="Pfam" id="PF24626">
    <property type="entry name" value="SH3_Tf2-1"/>
    <property type="match status" value="1"/>
</dbReference>
<sequence length="297" mass="32724">MAIAQDRQNEYSDIHRRGNVNVFKVGDLVLLDTRNLPLATVSSVRSNKLKHRFIGPFAVLARHGASYTIDLPKSIKTHPTFYVGRLKRYHDPQGPAAPQTPQASREEEDPTPQNENQPQTSSNVQWRKAKTHAALVDREASGTPEGLRTVEPSWVTKGTPDLLKLAESLIHIERGRPVTNPIMESRDLPAQLVQAVLELREDPAISGLGGSITASPETQSDLEDKTALTETINLRVLRLSHSRKRCTQPGGAPRRRCLVLEVKRGLLHLSSTAMERPTTTWSGSSASGALMESASSW</sequence>
<evidence type="ECO:0000256" key="1">
    <source>
        <dbReference type="SAM" id="MobiDB-lite"/>
    </source>
</evidence>
<organism evidence="3 4">
    <name type="scientific">Phytophthora cactorum</name>
    <dbReference type="NCBI Taxonomy" id="29920"/>
    <lineage>
        <taxon>Eukaryota</taxon>
        <taxon>Sar</taxon>
        <taxon>Stramenopiles</taxon>
        <taxon>Oomycota</taxon>
        <taxon>Peronosporomycetes</taxon>
        <taxon>Peronosporales</taxon>
        <taxon>Peronosporaceae</taxon>
        <taxon>Phytophthora</taxon>
    </lineage>
</organism>
<evidence type="ECO:0000259" key="2">
    <source>
        <dbReference type="Pfam" id="PF24626"/>
    </source>
</evidence>
<evidence type="ECO:0000313" key="4">
    <source>
        <dbReference type="Proteomes" id="UP000697107"/>
    </source>
</evidence>
<dbReference type="InterPro" id="IPR056924">
    <property type="entry name" value="SH3_Tf2-1"/>
</dbReference>
<comment type="caution">
    <text evidence="3">The sequence shown here is derived from an EMBL/GenBank/DDBJ whole genome shotgun (WGS) entry which is preliminary data.</text>
</comment>
<name>A0A8T1F5V8_9STRA</name>
<dbReference type="Proteomes" id="UP000697107">
    <property type="component" value="Unassembled WGS sequence"/>
</dbReference>
<dbReference type="VEuPathDB" id="FungiDB:PC110_g23365"/>
<evidence type="ECO:0000313" key="3">
    <source>
        <dbReference type="EMBL" id="KAG2961862.1"/>
    </source>
</evidence>
<feature type="compositionally biased region" description="Polar residues" evidence="1">
    <location>
        <begin position="111"/>
        <end position="125"/>
    </location>
</feature>